<reference evidence="2" key="1">
    <citation type="submission" date="2020-11" db="EMBL/GenBank/DDBJ databases">
        <title>Sequencing the genomes of 1000 actinobacteria strains.</title>
        <authorList>
            <person name="Klenk H.-P."/>
        </authorList>
    </citation>
    <scope>NUCLEOTIDE SEQUENCE</scope>
    <source>
        <strain evidence="2">DSM 45356</strain>
    </source>
</reference>
<dbReference type="Proteomes" id="UP000622552">
    <property type="component" value="Unassembled WGS sequence"/>
</dbReference>
<sequence>MMAHGYDETAAFTDREAPGFPDPEPCVVAPDSLQPGATGGERPTTPVAGAGTGRSRRGRI</sequence>
<evidence type="ECO:0000313" key="2">
    <source>
        <dbReference type="EMBL" id="MBG6135041.1"/>
    </source>
</evidence>
<gene>
    <name evidence="2" type="ORF">IW245_001235</name>
</gene>
<organism evidence="2 3">
    <name type="scientific">Longispora fulva</name>
    <dbReference type="NCBI Taxonomy" id="619741"/>
    <lineage>
        <taxon>Bacteria</taxon>
        <taxon>Bacillati</taxon>
        <taxon>Actinomycetota</taxon>
        <taxon>Actinomycetes</taxon>
        <taxon>Micromonosporales</taxon>
        <taxon>Micromonosporaceae</taxon>
        <taxon>Longispora</taxon>
    </lineage>
</organism>
<accession>A0A8J7GCE9</accession>
<feature type="region of interest" description="Disordered" evidence="1">
    <location>
        <begin position="1"/>
        <end position="60"/>
    </location>
</feature>
<evidence type="ECO:0000313" key="3">
    <source>
        <dbReference type="Proteomes" id="UP000622552"/>
    </source>
</evidence>
<dbReference type="EMBL" id="JADOUF010000001">
    <property type="protein sequence ID" value="MBG6135041.1"/>
    <property type="molecule type" value="Genomic_DNA"/>
</dbReference>
<name>A0A8J7GCE9_9ACTN</name>
<dbReference type="RefSeq" id="WP_197002205.1">
    <property type="nucleotide sequence ID" value="NZ_BONS01000004.1"/>
</dbReference>
<protein>
    <submittedName>
        <fullName evidence="2">Uncharacterized protein</fullName>
    </submittedName>
</protein>
<proteinExistence type="predicted"/>
<keyword evidence="3" id="KW-1185">Reference proteome</keyword>
<dbReference type="AlphaFoldDB" id="A0A8J7GCE9"/>
<evidence type="ECO:0000256" key="1">
    <source>
        <dbReference type="SAM" id="MobiDB-lite"/>
    </source>
</evidence>
<comment type="caution">
    <text evidence="2">The sequence shown here is derived from an EMBL/GenBank/DDBJ whole genome shotgun (WGS) entry which is preliminary data.</text>
</comment>